<reference evidence="1" key="1">
    <citation type="submission" date="2015-04" db="EMBL/GenBank/DDBJ databases">
        <title>The genome sequence of the plant pathogenic Rhizarian Plasmodiophora brassicae reveals insights in its biotrophic life cycle and the origin of chitin synthesis.</title>
        <authorList>
            <person name="Schwelm A."/>
            <person name="Fogelqvist J."/>
            <person name="Knaust A."/>
            <person name="Julke S."/>
            <person name="Lilja T."/>
            <person name="Dhandapani V."/>
            <person name="Bonilla-Rosso G."/>
            <person name="Karlsson M."/>
            <person name="Shevchenko A."/>
            <person name="Choi S.R."/>
            <person name="Kim H.G."/>
            <person name="Park J.Y."/>
            <person name="Lim Y.P."/>
            <person name="Ludwig-Muller J."/>
            <person name="Dixelius C."/>
        </authorList>
    </citation>
    <scope>NUCLEOTIDE SEQUENCE</scope>
    <source>
        <tissue evidence="1">Potato root galls</tissue>
    </source>
</reference>
<name>A0A0H5R4W4_9EUKA</name>
<sequence length="106" mass="11919">MKTKTCFLKQSCLFRQNTAPAAVYISRSNFNSGGHHHLTHCAAIIDQGWQLERQCGKKWGQGLNRALNRQTKSACCVQHIVQYLPGPRLVLSKSSEFPIQSSKMSE</sequence>
<evidence type="ECO:0000313" key="1">
    <source>
        <dbReference type="EMBL" id="CRZ03144.1"/>
    </source>
</evidence>
<dbReference type="EMBL" id="HACM01002702">
    <property type="protein sequence ID" value="CRZ03144.1"/>
    <property type="molecule type" value="Transcribed_RNA"/>
</dbReference>
<accession>A0A0H5R4W4</accession>
<proteinExistence type="predicted"/>
<protein>
    <submittedName>
        <fullName evidence="1">Uncharacterized protein</fullName>
    </submittedName>
</protein>
<organism evidence="1">
    <name type="scientific">Spongospora subterranea</name>
    <dbReference type="NCBI Taxonomy" id="70186"/>
    <lineage>
        <taxon>Eukaryota</taxon>
        <taxon>Sar</taxon>
        <taxon>Rhizaria</taxon>
        <taxon>Endomyxa</taxon>
        <taxon>Phytomyxea</taxon>
        <taxon>Plasmodiophorida</taxon>
        <taxon>Plasmodiophoridae</taxon>
        <taxon>Spongospora</taxon>
    </lineage>
</organism>
<dbReference type="EMBL" id="HACM01011697">
    <property type="protein sequence ID" value="CRZ12139.1"/>
    <property type="molecule type" value="Transcribed_RNA"/>
</dbReference>
<dbReference type="AlphaFoldDB" id="A0A0H5R4W4"/>